<reference evidence="2" key="2">
    <citation type="submission" date="2023-05" db="EMBL/GenBank/DDBJ databases">
        <authorList>
            <consortium name="Lawrence Berkeley National Laboratory"/>
            <person name="Steindorff A."/>
            <person name="Hensen N."/>
            <person name="Bonometti L."/>
            <person name="Westerberg I."/>
            <person name="Brannstrom I.O."/>
            <person name="Guillou S."/>
            <person name="Cros-Aarteil S."/>
            <person name="Calhoun S."/>
            <person name="Haridas S."/>
            <person name="Kuo A."/>
            <person name="Mondo S."/>
            <person name="Pangilinan J."/>
            <person name="Riley R."/>
            <person name="Labutti K."/>
            <person name="Andreopoulos B."/>
            <person name="Lipzen A."/>
            <person name="Chen C."/>
            <person name="Yanf M."/>
            <person name="Daum C."/>
            <person name="Ng V."/>
            <person name="Clum A."/>
            <person name="Ohm R."/>
            <person name="Martin F."/>
            <person name="Silar P."/>
            <person name="Natvig D."/>
            <person name="Lalanne C."/>
            <person name="Gautier V."/>
            <person name="Ament-Velasquez S.L."/>
            <person name="Kruys A."/>
            <person name="Hutchinson M.I."/>
            <person name="Powell A.J."/>
            <person name="Barry K."/>
            <person name="Miller A.N."/>
            <person name="Grigoriev I.V."/>
            <person name="Debuchy R."/>
            <person name="Gladieux P."/>
            <person name="Thoren M.H."/>
            <person name="Johannesson H."/>
        </authorList>
    </citation>
    <scope>NUCLEOTIDE SEQUENCE</scope>
    <source>
        <strain evidence="2">CBS 990.96</strain>
    </source>
</reference>
<dbReference type="AlphaFoldDB" id="A0AAN7BG25"/>
<comment type="caution">
    <text evidence="2">The sequence shown here is derived from an EMBL/GenBank/DDBJ whole genome shotgun (WGS) entry which is preliminary data.</text>
</comment>
<protein>
    <recommendedName>
        <fullName evidence="4">Secreted protein</fullName>
    </recommendedName>
</protein>
<sequence>MMSGISFLSLFSFSFRCAWSSIRQGVFFIVSVSLHCHHPVLHSVLFDLQSRIEGMNGGRAKCIWAVIQHTIRFFFSGFIRTWHFVHGVLGIAFFWEIGFSGRNDIREQLDHHGPPCTLLHVLHFFLSLSVSHRYDMKAAIAITIAVVLLLSAR</sequence>
<proteinExistence type="predicted"/>
<feature type="chain" id="PRO_5042872894" description="Secreted protein" evidence="1">
    <location>
        <begin position="21"/>
        <end position="153"/>
    </location>
</feature>
<keyword evidence="1" id="KW-0732">Signal</keyword>
<dbReference type="Proteomes" id="UP001301958">
    <property type="component" value="Unassembled WGS sequence"/>
</dbReference>
<name>A0AAN7BG25_9PEZI</name>
<evidence type="ECO:0000313" key="3">
    <source>
        <dbReference type="Proteomes" id="UP001301958"/>
    </source>
</evidence>
<evidence type="ECO:0008006" key="4">
    <source>
        <dbReference type="Google" id="ProtNLM"/>
    </source>
</evidence>
<feature type="signal peptide" evidence="1">
    <location>
        <begin position="1"/>
        <end position="20"/>
    </location>
</feature>
<reference evidence="2" key="1">
    <citation type="journal article" date="2023" name="Mol. Phylogenet. Evol.">
        <title>Genome-scale phylogeny and comparative genomics of the fungal order Sordariales.</title>
        <authorList>
            <person name="Hensen N."/>
            <person name="Bonometti L."/>
            <person name="Westerberg I."/>
            <person name="Brannstrom I.O."/>
            <person name="Guillou S."/>
            <person name="Cros-Aarteil S."/>
            <person name="Calhoun S."/>
            <person name="Haridas S."/>
            <person name="Kuo A."/>
            <person name="Mondo S."/>
            <person name="Pangilinan J."/>
            <person name="Riley R."/>
            <person name="LaButti K."/>
            <person name="Andreopoulos B."/>
            <person name="Lipzen A."/>
            <person name="Chen C."/>
            <person name="Yan M."/>
            <person name="Daum C."/>
            <person name="Ng V."/>
            <person name="Clum A."/>
            <person name="Steindorff A."/>
            <person name="Ohm R.A."/>
            <person name="Martin F."/>
            <person name="Silar P."/>
            <person name="Natvig D.O."/>
            <person name="Lalanne C."/>
            <person name="Gautier V."/>
            <person name="Ament-Velasquez S.L."/>
            <person name="Kruys A."/>
            <person name="Hutchinson M.I."/>
            <person name="Powell A.J."/>
            <person name="Barry K."/>
            <person name="Miller A.N."/>
            <person name="Grigoriev I.V."/>
            <person name="Debuchy R."/>
            <person name="Gladieux P."/>
            <person name="Hiltunen Thoren M."/>
            <person name="Johannesson H."/>
        </authorList>
    </citation>
    <scope>NUCLEOTIDE SEQUENCE</scope>
    <source>
        <strain evidence="2">CBS 990.96</strain>
    </source>
</reference>
<evidence type="ECO:0000313" key="2">
    <source>
        <dbReference type="EMBL" id="KAK4222804.1"/>
    </source>
</evidence>
<gene>
    <name evidence="2" type="ORF">QBC38DRAFT_66681</name>
</gene>
<accession>A0AAN7BG25</accession>
<dbReference type="EMBL" id="MU865453">
    <property type="protein sequence ID" value="KAK4222804.1"/>
    <property type="molecule type" value="Genomic_DNA"/>
</dbReference>
<evidence type="ECO:0000256" key="1">
    <source>
        <dbReference type="SAM" id="SignalP"/>
    </source>
</evidence>
<keyword evidence="3" id="KW-1185">Reference proteome</keyword>
<organism evidence="2 3">
    <name type="scientific">Podospora fimiseda</name>
    <dbReference type="NCBI Taxonomy" id="252190"/>
    <lineage>
        <taxon>Eukaryota</taxon>
        <taxon>Fungi</taxon>
        <taxon>Dikarya</taxon>
        <taxon>Ascomycota</taxon>
        <taxon>Pezizomycotina</taxon>
        <taxon>Sordariomycetes</taxon>
        <taxon>Sordariomycetidae</taxon>
        <taxon>Sordariales</taxon>
        <taxon>Podosporaceae</taxon>
        <taxon>Podospora</taxon>
    </lineage>
</organism>